<dbReference type="Pfam" id="PF12781">
    <property type="entry name" value="AAA_9"/>
    <property type="match status" value="1"/>
</dbReference>
<evidence type="ECO:0000313" key="2">
    <source>
        <dbReference type="EMBL" id="CAK0908163.1"/>
    </source>
</evidence>
<dbReference type="PANTHER" id="PTHR22878">
    <property type="entry name" value="DYNEIN HEAVY CHAIN 6, AXONEMAL-LIKE-RELATED"/>
    <property type="match status" value="1"/>
</dbReference>
<evidence type="ECO:0000259" key="1">
    <source>
        <dbReference type="Pfam" id="PF12781"/>
    </source>
</evidence>
<reference evidence="2" key="1">
    <citation type="submission" date="2023-10" db="EMBL/GenBank/DDBJ databases">
        <authorList>
            <person name="Chen Y."/>
            <person name="Shah S."/>
            <person name="Dougan E. K."/>
            <person name="Thang M."/>
            <person name="Chan C."/>
        </authorList>
    </citation>
    <scope>NUCLEOTIDE SEQUENCE [LARGE SCALE GENOMIC DNA]</scope>
</reference>
<feature type="non-terminal residue" evidence="2">
    <location>
        <position position="1"/>
    </location>
</feature>
<dbReference type="EMBL" id="CAUYUJ010021968">
    <property type="protein sequence ID" value="CAK0908163.1"/>
    <property type="molecule type" value="Genomic_DNA"/>
</dbReference>
<dbReference type="InterPro" id="IPR027417">
    <property type="entry name" value="P-loop_NTPase"/>
</dbReference>
<dbReference type="Proteomes" id="UP001189429">
    <property type="component" value="Unassembled WGS sequence"/>
</dbReference>
<sequence>VSIENALILQWSRRWPLMIDPQLQANNWVRKMNAEQLKVVRLSQPNYARELEISISLGKPVLLENVGEALDPLLEPLLQKAVFKAGNVNMIRLGETTIEYSEDFRFFLTTKLPNPHYSPEVCVQVTLLNFMATPDGLEDQMLGILVAAEEPETEKRRIQLVVDSAESKAQLKVIEDRILEQLSSAKGNILDDEELINTLSSSKATSQRIEEKVIEQEKMQAQVQETRANYVPVAVRASALFFVVADLCHAQACQALQDACGDSIVAVRRILGIAFCQG</sequence>
<dbReference type="InterPro" id="IPR026983">
    <property type="entry name" value="DHC"/>
</dbReference>
<proteinExistence type="predicted"/>
<protein>
    <recommendedName>
        <fullName evidence="1">Dynein heavy chain ATP-binding dynein motor region domain-containing protein</fullName>
    </recommendedName>
</protein>
<name>A0ABN9Y839_9DINO</name>
<feature type="domain" description="Dynein heavy chain ATP-binding dynein motor region" evidence="1">
    <location>
        <begin position="1"/>
        <end position="209"/>
    </location>
</feature>
<dbReference type="Gene3D" id="6.10.140.1060">
    <property type="match status" value="1"/>
</dbReference>
<organism evidence="2 3">
    <name type="scientific">Prorocentrum cordatum</name>
    <dbReference type="NCBI Taxonomy" id="2364126"/>
    <lineage>
        <taxon>Eukaryota</taxon>
        <taxon>Sar</taxon>
        <taxon>Alveolata</taxon>
        <taxon>Dinophyceae</taxon>
        <taxon>Prorocentrales</taxon>
        <taxon>Prorocentraceae</taxon>
        <taxon>Prorocentrum</taxon>
    </lineage>
</organism>
<gene>
    <name evidence="2" type="ORF">PCOR1329_LOCUS82922</name>
</gene>
<comment type="caution">
    <text evidence="2">The sequence shown here is derived from an EMBL/GenBank/DDBJ whole genome shotgun (WGS) entry which is preliminary data.</text>
</comment>
<dbReference type="InterPro" id="IPR035706">
    <property type="entry name" value="AAA_9"/>
</dbReference>
<accession>A0ABN9Y839</accession>
<keyword evidence="3" id="KW-1185">Reference proteome</keyword>
<dbReference type="Gene3D" id="3.40.50.300">
    <property type="entry name" value="P-loop containing nucleotide triphosphate hydrolases"/>
    <property type="match status" value="1"/>
</dbReference>
<dbReference type="PANTHER" id="PTHR22878:SF68">
    <property type="entry name" value="DYNEIN HEAVY CHAIN 6, AXONEMAL-LIKE"/>
    <property type="match status" value="1"/>
</dbReference>
<evidence type="ECO:0000313" key="3">
    <source>
        <dbReference type="Proteomes" id="UP001189429"/>
    </source>
</evidence>